<comment type="caution">
    <text evidence="1">The sequence shown here is derived from an EMBL/GenBank/DDBJ whole genome shotgun (WGS) entry which is preliminary data.</text>
</comment>
<dbReference type="EMBL" id="BARV01014750">
    <property type="protein sequence ID" value="GAI22724.1"/>
    <property type="molecule type" value="Genomic_DNA"/>
</dbReference>
<proteinExistence type="predicted"/>
<accession>X1NVN6</accession>
<reference evidence="1" key="1">
    <citation type="journal article" date="2014" name="Front. Microbiol.">
        <title>High frequency of phylogenetically diverse reductive dehalogenase-homologous genes in deep subseafloor sedimentary metagenomes.</title>
        <authorList>
            <person name="Kawai M."/>
            <person name="Futagami T."/>
            <person name="Toyoda A."/>
            <person name="Takaki Y."/>
            <person name="Nishi S."/>
            <person name="Hori S."/>
            <person name="Arai W."/>
            <person name="Tsubouchi T."/>
            <person name="Morono Y."/>
            <person name="Uchiyama I."/>
            <person name="Ito T."/>
            <person name="Fujiyama A."/>
            <person name="Inagaki F."/>
            <person name="Takami H."/>
        </authorList>
    </citation>
    <scope>NUCLEOTIDE SEQUENCE</scope>
    <source>
        <strain evidence="1">Expedition CK06-06</strain>
    </source>
</reference>
<feature type="non-terminal residue" evidence="1">
    <location>
        <position position="1"/>
    </location>
</feature>
<evidence type="ECO:0000313" key="1">
    <source>
        <dbReference type="EMBL" id="GAI22724.1"/>
    </source>
</evidence>
<dbReference type="AlphaFoldDB" id="X1NVN6"/>
<gene>
    <name evidence="1" type="ORF">S06H3_25604</name>
</gene>
<evidence type="ECO:0008006" key="2">
    <source>
        <dbReference type="Google" id="ProtNLM"/>
    </source>
</evidence>
<organism evidence="1">
    <name type="scientific">marine sediment metagenome</name>
    <dbReference type="NCBI Taxonomy" id="412755"/>
    <lineage>
        <taxon>unclassified sequences</taxon>
        <taxon>metagenomes</taxon>
        <taxon>ecological metagenomes</taxon>
    </lineage>
</organism>
<name>X1NVN6_9ZZZZ</name>
<protein>
    <recommendedName>
        <fullName evidence="2">Pyrroline-5-carboxylate reductase catalytic N-terminal domain-containing protein</fullName>
    </recommendedName>
</protein>
<sequence length="36" mass="3946">SITSSLGEVLADVETVILAVPSQTMRRNIRLIADYL</sequence>